<dbReference type="SMART" id="SM00338">
    <property type="entry name" value="BRLZ"/>
    <property type="match status" value="1"/>
</dbReference>
<gene>
    <name evidence="3" type="ORF">CTAYLR_001416</name>
</gene>
<evidence type="ECO:0000256" key="1">
    <source>
        <dbReference type="SAM" id="MobiDB-lite"/>
    </source>
</evidence>
<reference evidence="3" key="1">
    <citation type="submission" date="2023-01" db="EMBL/GenBank/DDBJ databases">
        <title>Metagenome sequencing of chrysophaentin producing Chrysophaeum taylorii.</title>
        <authorList>
            <person name="Davison J."/>
            <person name="Bewley C."/>
        </authorList>
    </citation>
    <scope>NUCLEOTIDE SEQUENCE</scope>
    <source>
        <strain evidence="3">NIES-1699</strain>
    </source>
</reference>
<evidence type="ECO:0000313" key="3">
    <source>
        <dbReference type="EMBL" id="KAJ8600395.1"/>
    </source>
</evidence>
<dbReference type="SUPFAM" id="SSF57959">
    <property type="entry name" value="Leucine zipper domain"/>
    <property type="match status" value="1"/>
</dbReference>
<dbReference type="InterPro" id="IPR004827">
    <property type="entry name" value="bZIP"/>
</dbReference>
<feature type="compositionally biased region" description="Basic and acidic residues" evidence="1">
    <location>
        <begin position="1"/>
        <end position="10"/>
    </location>
</feature>
<dbReference type="PROSITE" id="PS50217">
    <property type="entry name" value="BZIP"/>
    <property type="match status" value="1"/>
</dbReference>
<dbReference type="InterPro" id="IPR046347">
    <property type="entry name" value="bZIP_sf"/>
</dbReference>
<comment type="caution">
    <text evidence="3">The sequence shown here is derived from an EMBL/GenBank/DDBJ whole genome shotgun (WGS) entry which is preliminary data.</text>
</comment>
<dbReference type="Gene3D" id="1.20.5.170">
    <property type="match status" value="1"/>
</dbReference>
<evidence type="ECO:0000259" key="2">
    <source>
        <dbReference type="PROSITE" id="PS50217"/>
    </source>
</evidence>
<accession>A0AAD7U8W5</accession>
<feature type="compositionally biased region" description="Basic residues" evidence="1">
    <location>
        <begin position="25"/>
        <end position="41"/>
    </location>
</feature>
<name>A0AAD7U8W5_9STRA</name>
<evidence type="ECO:0000313" key="4">
    <source>
        <dbReference type="Proteomes" id="UP001230188"/>
    </source>
</evidence>
<protein>
    <recommendedName>
        <fullName evidence="2">BZIP domain-containing protein</fullName>
    </recommendedName>
</protein>
<keyword evidence="4" id="KW-1185">Reference proteome</keyword>
<sequence length="104" mass="12459">MLKADAKTAENEEDDDEEKKQLDMKRKRNREHARLSRQRKRQKIEILQEDNDALRCANAILQEETTHLRERLAQAEREIHRLLAWFEHNTYYSGDARVAASAWR</sequence>
<proteinExistence type="predicted"/>
<dbReference type="EMBL" id="JAQMWT010000523">
    <property type="protein sequence ID" value="KAJ8600395.1"/>
    <property type="molecule type" value="Genomic_DNA"/>
</dbReference>
<dbReference type="Proteomes" id="UP001230188">
    <property type="component" value="Unassembled WGS sequence"/>
</dbReference>
<dbReference type="AlphaFoldDB" id="A0AAD7U8W5"/>
<feature type="domain" description="BZIP" evidence="2">
    <location>
        <begin position="19"/>
        <end position="82"/>
    </location>
</feature>
<feature type="region of interest" description="Disordered" evidence="1">
    <location>
        <begin position="1"/>
        <end position="41"/>
    </location>
</feature>
<organism evidence="3 4">
    <name type="scientific">Chrysophaeum taylorii</name>
    <dbReference type="NCBI Taxonomy" id="2483200"/>
    <lineage>
        <taxon>Eukaryota</taxon>
        <taxon>Sar</taxon>
        <taxon>Stramenopiles</taxon>
        <taxon>Ochrophyta</taxon>
        <taxon>Pelagophyceae</taxon>
        <taxon>Pelagomonadales</taxon>
        <taxon>Pelagomonadaceae</taxon>
        <taxon>Chrysophaeum</taxon>
    </lineage>
</organism>
<dbReference type="GO" id="GO:0003700">
    <property type="term" value="F:DNA-binding transcription factor activity"/>
    <property type="evidence" value="ECO:0007669"/>
    <property type="project" value="InterPro"/>
</dbReference>